<keyword evidence="1 4" id="KW-0808">Transferase</keyword>
<dbReference type="GO" id="GO:0003841">
    <property type="term" value="F:1-acylglycerol-3-phosphate O-acyltransferase activity"/>
    <property type="evidence" value="ECO:0007669"/>
    <property type="project" value="TreeGrafter"/>
</dbReference>
<reference evidence="4 5" key="1">
    <citation type="submission" date="2015-06" db="EMBL/GenBank/DDBJ databases">
        <title>Draft genome sequence of beer spoilage bacterium Megasphaera cerevisiae type strain 20462.</title>
        <authorList>
            <person name="Kutumbaka K."/>
            <person name="Pasmowitz J."/>
            <person name="Mategko J."/>
            <person name="Reyes D."/>
            <person name="Friedrich A."/>
            <person name="Han S."/>
            <person name="Martens-Habbena W."/>
            <person name="Neal-McKinney J."/>
            <person name="Janagama H.K."/>
            <person name="Nadala C."/>
            <person name="Samadpour M."/>
        </authorList>
    </citation>
    <scope>NUCLEOTIDE SEQUENCE [LARGE SCALE GENOMIC DNA]</scope>
    <source>
        <strain evidence="4 5">DSM 20462</strain>
    </source>
</reference>
<dbReference type="SMART" id="SM00563">
    <property type="entry name" value="PlsC"/>
    <property type="match status" value="1"/>
</dbReference>
<evidence type="ECO:0000256" key="1">
    <source>
        <dbReference type="ARBA" id="ARBA00022679"/>
    </source>
</evidence>
<evidence type="ECO:0000256" key="2">
    <source>
        <dbReference type="ARBA" id="ARBA00023315"/>
    </source>
</evidence>
<dbReference type="EMBL" id="LEKT01000011">
    <property type="protein sequence ID" value="KMO87029.1"/>
    <property type="molecule type" value="Genomic_DNA"/>
</dbReference>
<dbReference type="InterPro" id="IPR002123">
    <property type="entry name" value="Plipid/glycerol_acylTrfase"/>
</dbReference>
<sequence>MSNVWYNLIRRIFNFVTYTLIGMKVYGEENIPEKGPFIIVCNHASYFDPPLLGTAVRHHVISFMAKEELFRNPVMAWFLRYVHTFPVHRGRIDRRAVMESFRVLKKGGVLGIFPEGTSKNQGILGPFHDGFAGIAMKAGVPVLPAAVINSRPLPKKTGEVCVVFGKPVFPPAEVPAGKDAARQWTGQVRDIVLAMIRQYGGTQG</sequence>
<dbReference type="PANTHER" id="PTHR10434">
    <property type="entry name" value="1-ACYL-SN-GLYCEROL-3-PHOSPHATE ACYLTRANSFERASE"/>
    <property type="match status" value="1"/>
</dbReference>
<protein>
    <submittedName>
        <fullName evidence="4">Acyltransferase</fullName>
    </submittedName>
</protein>
<dbReference type="SUPFAM" id="SSF69593">
    <property type="entry name" value="Glycerol-3-phosphate (1)-acyltransferase"/>
    <property type="match status" value="1"/>
</dbReference>
<evidence type="ECO:0000313" key="4">
    <source>
        <dbReference type="EMBL" id="KMO87029.1"/>
    </source>
</evidence>
<dbReference type="Pfam" id="PF01553">
    <property type="entry name" value="Acyltransferase"/>
    <property type="match status" value="1"/>
</dbReference>
<dbReference type="PATRIC" id="fig|1122219.3.peg.371"/>
<name>A0A0J6WWS1_9FIRM</name>
<gene>
    <name evidence="4" type="ORF">AB840_05130</name>
</gene>
<dbReference type="Proteomes" id="UP000036503">
    <property type="component" value="Unassembled WGS sequence"/>
</dbReference>
<dbReference type="PANTHER" id="PTHR10434:SF11">
    <property type="entry name" value="1-ACYL-SN-GLYCEROL-3-PHOSPHATE ACYLTRANSFERASE"/>
    <property type="match status" value="1"/>
</dbReference>
<dbReference type="OrthoDB" id="9803035at2"/>
<dbReference type="InParanoid" id="A0A0J6WWS1"/>
<dbReference type="AlphaFoldDB" id="A0A0J6WWS1"/>
<keyword evidence="2 4" id="KW-0012">Acyltransferase</keyword>
<evidence type="ECO:0000259" key="3">
    <source>
        <dbReference type="SMART" id="SM00563"/>
    </source>
</evidence>
<dbReference type="RefSeq" id="WP_048513765.1">
    <property type="nucleotide sequence ID" value="NZ_FUXD01000016.1"/>
</dbReference>
<proteinExistence type="predicted"/>
<comment type="caution">
    <text evidence="4">The sequence shown here is derived from an EMBL/GenBank/DDBJ whole genome shotgun (WGS) entry which is preliminary data.</text>
</comment>
<keyword evidence="5" id="KW-1185">Reference proteome</keyword>
<dbReference type="FunCoup" id="A0A0J6WWS1">
    <property type="interactions" value="250"/>
</dbReference>
<dbReference type="GO" id="GO:0006654">
    <property type="term" value="P:phosphatidic acid biosynthetic process"/>
    <property type="evidence" value="ECO:0007669"/>
    <property type="project" value="TreeGrafter"/>
</dbReference>
<feature type="domain" description="Phospholipid/glycerol acyltransferase" evidence="3">
    <location>
        <begin position="37"/>
        <end position="150"/>
    </location>
</feature>
<accession>A0A0J6WWS1</accession>
<organism evidence="4 5">
    <name type="scientific">Megasphaera cerevisiae DSM 20462</name>
    <dbReference type="NCBI Taxonomy" id="1122219"/>
    <lineage>
        <taxon>Bacteria</taxon>
        <taxon>Bacillati</taxon>
        <taxon>Bacillota</taxon>
        <taxon>Negativicutes</taxon>
        <taxon>Veillonellales</taxon>
        <taxon>Veillonellaceae</taxon>
        <taxon>Megasphaera</taxon>
    </lineage>
</organism>
<dbReference type="STRING" id="39029.BSR42_04520"/>
<evidence type="ECO:0000313" key="5">
    <source>
        <dbReference type="Proteomes" id="UP000036503"/>
    </source>
</evidence>
<dbReference type="CDD" id="cd07989">
    <property type="entry name" value="LPLAT_AGPAT-like"/>
    <property type="match status" value="1"/>
</dbReference>